<feature type="domain" description="HTH cro/C1-type" evidence="1">
    <location>
        <begin position="17"/>
        <end position="71"/>
    </location>
</feature>
<dbReference type="RefSeq" id="WP_052619053.1">
    <property type="nucleotide sequence ID" value="NZ_CSWP01000009.1"/>
</dbReference>
<dbReference type="EMBL" id="CSWP01000009">
    <property type="protein sequence ID" value="CPV66511.1"/>
    <property type="molecule type" value="Genomic_DNA"/>
</dbReference>
<reference evidence="2 3" key="1">
    <citation type="submission" date="2015-03" db="EMBL/GenBank/DDBJ databases">
        <authorList>
            <person name="Murphy D."/>
        </authorList>
    </citation>
    <scope>NUCLEOTIDE SEQUENCE [LARGE SCALE GENOMIC DNA]</scope>
    <source>
        <strain evidence="2 3">PAP088</strain>
    </source>
</reference>
<evidence type="ECO:0000313" key="3">
    <source>
        <dbReference type="Proteomes" id="UP000045782"/>
    </source>
</evidence>
<gene>
    <name evidence="2" type="ORF">ERS075579_04019</name>
</gene>
<protein>
    <submittedName>
        <fullName evidence="2">Anaerobic benzoate catabolism transcriptional regulator</fullName>
    </submittedName>
</protein>
<organism evidence="2 3">
    <name type="scientific">Mycobacteroides abscessus</name>
    <dbReference type="NCBI Taxonomy" id="36809"/>
    <lineage>
        <taxon>Bacteria</taxon>
        <taxon>Bacillati</taxon>
        <taxon>Actinomycetota</taxon>
        <taxon>Actinomycetes</taxon>
        <taxon>Mycobacteriales</taxon>
        <taxon>Mycobacteriaceae</taxon>
        <taxon>Mycobacteroides</taxon>
    </lineage>
</organism>
<dbReference type="InterPro" id="IPR001387">
    <property type="entry name" value="Cro/C1-type_HTH"/>
</dbReference>
<accession>A0A0U0ZSC1</accession>
<dbReference type="SUPFAM" id="SSF47413">
    <property type="entry name" value="lambda repressor-like DNA-binding domains"/>
    <property type="match status" value="1"/>
</dbReference>
<dbReference type="SMART" id="SM00530">
    <property type="entry name" value="HTH_XRE"/>
    <property type="match status" value="1"/>
</dbReference>
<dbReference type="Gene3D" id="1.10.260.40">
    <property type="entry name" value="lambda repressor-like DNA-binding domains"/>
    <property type="match status" value="1"/>
</dbReference>
<dbReference type="InterPro" id="IPR010982">
    <property type="entry name" value="Lambda_DNA-bd_dom_sf"/>
</dbReference>
<name>A0A0U0ZSC1_9MYCO</name>
<dbReference type="AlphaFoldDB" id="A0A0U0ZSC1"/>
<dbReference type="CDD" id="cd00093">
    <property type="entry name" value="HTH_XRE"/>
    <property type="match status" value="1"/>
</dbReference>
<dbReference type="Proteomes" id="UP000045782">
    <property type="component" value="Unassembled WGS sequence"/>
</dbReference>
<evidence type="ECO:0000313" key="2">
    <source>
        <dbReference type="EMBL" id="CPV66511.1"/>
    </source>
</evidence>
<proteinExistence type="predicted"/>
<dbReference type="Pfam" id="PF01381">
    <property type="entry name" value="HTH_3"/>
    <property type="match status" value="1"/>
</dbReference>
<dbReference type="PROSITE" id="PS50943">
    <property type="entry name" value="HTH_CROC1"/>
    <property type="match status" value="1"/>
</dbReference>
<evidence type="ECO:0000259" key="1">
    <source>
        <dbReference type="PROSITE" id="PS50943"/>
    </source>
</evidence>
<dbReference type="GO" id="GO:0003677">
    <property type="term" value="F:DNA binding"/>
    <property type="evidence" value="ECO:0007669"/>
    <property type="project" value="InterPro"/>
</dbReference>
<sequence>MDSAAIELSQDMLATRLRRTRLRLNISQERVAAAVGIGRAAVSSIERGTRKVDSLELRAFSRLYRYPLDDLLNLPPHPGASWAALNRALTNMAPDDIARVRRFAEFLGQERNRQNIHRGAQ</sequence>